<evidence type="ECO:0000313" key="3">
    <source>
        <dbReference type="Proteomes" id="UP000298138"/>
    </source>
</evidence>
<name>A0A4S2MLN4_9PEZI</name>
<dbReference type="AlphaFoldDB" id="A0A4S2MLN4"/>
<keyword evidence="3" id="KW-1185">Reference proteome</keyword>
<keyword evidence="1" id="KW-0349">Heme</keyword>
<protein>
    <submittedName>
        <fullName evidence="2">Cytochrome P450</fullName>
    </submittedName>
</protein>
<evidence type="ECO:0000313" key="2">
    <source>
        <dbReference type="EMBL" id="TGZ77922.1"/>
    </source>
</evidence>
<dbReference type="GO" id="GO:0020037">
    <property type="term" value="F:heme binding"/>
    <property type="evidence" value="ECO:0007669"/>
    <property type="project" value="InterPro"/>
</dbReference>
<proteinExistence type="predicted"/>
<dbReference type="Gene3D" id="1.10.630.10">
    <property type="entry name" value="Cytochrome P450"/>
    <property type="match status" value="1"/>
</dbReference>
<keyword evidence="1" id="KW-0408">Iron</keyword>
<feature type="binding site" description="axial binding residue" evidence="1">
    <location>
        <position position="466"/>
    </location>
    <ligand>
        <name>heme</name>
        <dbReference type="ChEBI" id="CHEBI:30413"/>
    </ligand>
    <ligandPart>
        <name>Fe</name>
        <dbReference type="ChEBI" id="CHEBI:18248"/>
    </ligandPart>
</feature>
<dbReference type="STRING" id="341454.A0A4S2MLN4"/>
<comment type="cofactor">
    <cofactor evidence="1">
        <name>heme</name>
        <dbReference type="ChEBI" id="CHEBI:30413"/>
    </cofactor>
</comment>
<dbReference type="InterPro" id="IPR036396">
    <property type="entry name" value="Cyt_P450_sf"/>
</dbReference>
<dbReference type="PRINTS" id="PR00463">
    <property type="entry name" value="EP450I"/>
</dbReference>
<dbReference type="Pfam" id="PF00067">
    <property type="entry name" value="p450"/>
    <property type="match status" value="1"/>
</dbReference>
<dbReference type="EMBL" id="ML220147">
    <property type="protein sequence ID" value="TGZ77922.1"/>
    <property type="molecule type" value="Genomic_DNA"/>
</dbReference>
<dbReference type="InParanoid" id="A0A4S2MLN4"/>
<dbReference type="GO" id="GO:0016705">
    <property type="term" value="F:oxidoreductase activity, acting on paired donors, with incorporation or reduction of molecular oxygen"/>
    <property type="evidence" value="ECO:0007669"/>
    <property type="project" value="InterPro"/>
</dbReference>
<dbReference type="OrthoDB" id="3934656at2759"/>
<dbReference type="InterPro" id="IPR050121">
    <property type="entry name" value="Cytochrome_P450_monoxygenase"/>
</dbReference>
<dbReference type="InterPro" id="IPR001128">
    <property type="entry name" value="Cyt_P450"/>
</dbReference>
<evidence type="ECO:0000256" key="1">
    <source>
        <dbReference type="PIRSR" id="PIRSR602401-1"/>
    </source>
</evidence>
<dbReference type="InterPro" id="IPR002401">
    <property type="entry name" value="Cyt_P450_E_grp-I"/>
</dbReference>
<gene>
    <name evidence="2" type="ORF">EX30DRAFT_334956</name>
</gene>
<organism evidence="2 3">
    <name type="scientific">Ascodesmis nigricans</name>
    <dbReference type="NCBI Taxonomy" id="341454"/>
    <lineage>
        <taxon>Eukaryota</taxon>
        <taxon>Fungi</taxon>
        <taxon>Dikarya</taxon>
        <taxon>Ascomycota</taxon>
        <taxon>Pezizomycotina</taxon>
        <taxon>Pezizomycetes</taxon>
        <taxon>Pezizales</taxon>
        <taxon>Ascodesmidaceae</taxon>
        <taxon>Ascodesmis</taxon>
    </lineage>
</organism>
<dbReference type="PANTHER" id="PTHR24305:SF85">
    <property type="entry name" value="P450, PUTATIVE (EUROFUNG)-RELATED"/>
    <property type="match status" value="1"/>
</dbReference>
<dbReference type="PANTHER" id="PTHR24305">
    <property type="entry name" value="CYTOCHROME P450"/>
    <property type="match status" value="1"/>
</dbReference>
<dbReference type="SUPFAM" id="SSF48264">
    <property type="entry name" value="Cytochrome P450"/>
    <property type="match status" value="1"/>
</dbReference>
<sequence>MNQTNLTFPAILPSLSTIVLSLPILLLATWLANAIYNIFFHPLSHIPGPFWGKITNFQFILAYIRGRDVEWDRRNFESYGDVYRTAPNLLVFSNPAYLPLVYHRHAEKGDTYLITAPYGLIALSGHREHAAARKRLQAPFTVSAVRKTAALVNEVVDAWVTGLGEAVDELHINPCSSSSDDGRKKGKTVELDFTIWPSFLTYDVLTKLCFGKEYGFCRERRDLGGLVKAGEDNIVPVGVAMRLPVVMRWVRRLGLERLLEVTEETPGMGEFIKYRDRMLKERLEKPSDTPDILNHLLKTWNPNGAPLSETDITQLKEELLGLMTAGTDTSAQFLRDLIYQIGTHPDSLSRLYSEIPPTPSSSASPPPPSPYLTACILETLRLHAPATFPFPRTISSPGLHLGPHFIPPCGSHIEIYASALNIGRSREVFGEDAEEWRPERWVEAGEEVRSRWEKASFAWGFSARGCVGRPVAEVEIEGAVRGLLGAFVVEGARVVGGGEVGEMGRLHVGRRGERVLVELRRRE</sequence>
<accession>A0A4S2MLN4</accession>
<dbReference type="Proteomes" id="UP000298138">
    <property type="component" value="Unassembled WGS sequence"/>
</dbReference>
<dbReference type="FunCoup" id="A0A4S2MLN4">
    <property type="interactions" value="1452"/>
</dbReference>
<dbReference type="GO" id="GO:0004497">
    <property type="term" value="F:monooxygenase activity"/>
    <property type="evidence" value="ECO:0007669"/>
    <property type="project" value="InterPro"/>
</dbReference>
<keyword evidence="1" id="KW-0479">Metal-binding</keyword>
<dbReference type="GO" id="GO:0005506">
    <property type="term" value="F:iron ion binding"/>
    <property type="evidence" value="ECO:0007669"/>
    <property type="project" value="InterPro"/>
</dbReference>
<reference evidence="2 3" key="1">
    <citation type="submission" date="2019-04" db="EMBL/GenBank/DDBJ databases">
        <title>Comparative genomics and transcriptomics to analyze fruiting body development in filamentous ascomycetes.</title>
        <authorList>
            <consortium name="DOE Joint Genome Institute"/>
            <person name="Lutkenhaus R."/>
            <person name="Traeger S."/>
            <person name="Breuer J."/>
            <person name="Kuo A."/>
            <person name="Lipzen A."/>
            <person name="Pangilinan J."/>
            <person name="Dilworth D."/>
            <person name="Sandor L."/>
            <person name="Poggeler S."/>
            <person name="Barry K."/>
            <person name="Grigoriev I.V."/>
            <person name="Nowrousian M."/>
        </authorList>
    </citation>
    <scope>NUCLEOTIDE SEQUENCE [LARGE SCALE GENOMIC DNA]</scope>
    <source>
        <strain evidence="2 3">CBS 389.68</strain>
    </source>
</reference>